<evidence type="ECO:0000256" key="6">
    <source>
        <dbReference type="ARBA" id="ARBA00022989"/>
    </source>
</evidence>
<evidence type="ECO:0000256" key="7">
    <source>
        <dbReference type="ARBA" id="ARBA00023136"/>
    </source>
</evidence>
<evidence type="ECO:0000256" key="5">
    <source>
        <dbReference type="ARBA" id="ARBA00022960"/>
    </source>
</evidence>
<keyword evidence="8" id="KW-0997">Cell inner membrane</keyword>
<feature type="transmembrane region" description="Helical" evidence="9">
    <location>
        <begin position="97"/>
        <end position="117"/>
    </location>
</feature>
<keyword evidence="4 9" id="KW-0812">Transmembrane</keyword>
<dbReference type="GO" id="GO:0008360">
    <property type="term" value="P:regulation of cell shape"/>
    <property type="evidence" value="ECO:0007669"/>
    <property type="project" value="UniProtKB-UniRule"/>
</dbReference>
<evidence type="ECO:0000256" key="8">
    <source>
        <dbReference type="PIRNR" id="PIRNR018472"/>
    </source>
</evidence>
<dbReference type="OrthoDB" id="6647425at2"/>
<keyword evidence="5 8" id="KW-0133">Cell shape</keyword>
<dbReference type="InterPro" id="IPR007227">
    <property type="entry name" value="Cell_shape_determining_MreD"/>
</dbReference>
<evidence type="ECO:0000313" key="10">
    <source>
        <dbReference type="EMBL" id="SFC81568.1"/>
    </source>
</evidence>
<dbReference type="EMBL" id="FOLY01000006">
    <property type="protein sequence ID" value="SFC81568.1"/>
    <property type="molecule type" value="Genomic_DNA"/>
</dbReference>
<keyword evidence="7 8" id="KW-0472">Membrane</keyword>
<protein>
    <recommendedName>
        <fullName evidence="8">Rod shape-determining protein MreD</fullName>
    </recommendedName>
</protein>
<sequence length="158" mass="18369">MRGYSSVIPLSFLCALILQVMPLPEEWLLWRPNWVGLVLIYWCIITPYRVGVFHGFMVGILIDLLQGTPLGENALLYAAIAFLTLLLYQRMRIYALWRQAMLVTLVLALMQLFEQWLRALILGAPLHLEFVYAALLGGILWPWLFTLMQIIRRRFASF</sequence>
<feature type="transmembrane region" description="Helical" evidence="9">
    <location>
        <begin position="38"/>
        <end position="62"/>
    </location>
</feature>
<accession>A0A1I1MES2</accession>
<reference evidence="11" key="1">
    <citation type="submission" date="2016-10" db="EMBL/GenBank/DDBJ databases">
        <authorList>
            <person name="Varghese N."/>
            <person name="Submissions S."/>
        </authorList>
    </citation>
    <scope>NUCLEOTIDE SEQUENCE [LARGE SCALE GENOMIC DNA]</scope>
    <source>
        <strain evidence="11">DSM 23439</strain>
    </source>
</reference>
<comment type="similarity">
    <text evidence="2 8">Belongs to the MreD family.</text>
</comment>
<gene>
    <name evidence="10" type="ORF">SAMN05421848_2852</name>
</gene>
<dbReference type="GO" id="GO:0005886">
    <property type="term" value="C:plasma membrane"/>
    <property type="evidence" value="ECO:0007669"/>
    <property type="project" value="UniProtKB-SubCell"/>
</dbReference>
<dbReference type="PANTHER" id="PTHR37484">
    <property type="entry name" value="ROD SHAPE-DETERMINING PROTEIN MRED"/>
    <property type="match status" value="1"/>
</dbReference>
<keyword evidence="3 8" id="KW-1003">Cell membrane</keyword>
<evidence type="ECO:0000256" key="4">
    <source>
        <dbReference type="ARBA" id="ARBA00022692"/>
    </source>
</evidence>
<keyword evidence="11" id="KW-1185">Reference proteome</keyword>
<dbReference type="Pfam" id="PF04093">
    <property type="entry name" value="MreD"/>
    <property type="match status" value="1"/>
</dbReference>
<proteinExistence type="inferred from homology"/>
<keyword evidence="6 9" id="KW-1133">Transmembrane helix</keyword>
<evidence type="ECO:0000256" key="3">
    <source>
        <dbReference type="ARBA" id="ARBA00022475"/>
    </source>
</evidence>
<evidence type="ECO:0000313" key="11">
    <source>
        <dbReference type="Proteomes" id="UP000199046"/>
    </source>
</evidence>
<feature type="transmembrane region" description="Helical" evidence="9">
    <location>
        <begin position="74"/>
        <end position="91"/>
    </location>
</feature>
<feature type="transmembrane region" description="Helical" evidence="9">
    <location>
        <begin position="129"/>
        <end position="151"/>
    </location>
</feature>
<dbReference type="AlphaFoldDB" id="A0A1I1MES2"/>
<dbReference type="InterPro" id="IPR026034">
    <property type="entry name" value="MreD_proteobac"/>
</dbReference>
<dbReference type="STRING" id="402385.SAMN05421848_2852"/>
<evidence type="ECO:0000256" key="9">
    <source>
        <dbReference type="SAM" id="Phobius"/>
    </source>
</evidence>
<organism evidence="10 11">
    <name type="scientific">Kushneria avicenniae</name>
    <dbReference type="NCBI Taxonomy" id="402385"/>
    <lineage>
        <taxon>Bacteria</taxon>
        <taxon>Pseudomonadati</taxon>
        <taxon>Pseudomonadota</taxon>
        <taxon>Gammaproteobacteria</taxon>
        <taxon>Oceanospirillales</taxon>
        <taxon>Halomonadaceae</taxon>
        <taxon>Kushneria</taxon>
    </lineage>
</organism>
<dbReference type="Proteomes" id="UP000199046">
    <property type="component" value="Unassembled WGS sequence"/>
</dbReference>
<name>A0A1I1MES2_9GAMM</name>
<dbReference type="PANTHER" id="PTHR37484:SF1">
    <property type="entry name" value="ROD SHAPE-DETERMINING PROTEIN MRED"/>
    <property type="match status" value="1"/>
</dbReference>
<dbReference type="NCBIfam" id="TIGR03426">
    <property type="entry name" value="shape_MreD"/>
    <property type="match status" value="1"/>
</dbReference>
<comment type="subcellular location">
    <subcellularLocation>
        <location evidence="8">Cell inner membrane</location>
    </subcellularLocation>
    <subcellularLocation>
        <location evidence="1">Cell membrane</location>
        <topology evidence="1">Multi-pass membrane protein</topology>
    </subcellularLocation>
</comment>
<dbReference type="PIRSF" id="PIRSF018472">
    <property type="entry name" value="MreD_proteobac"/>
    <property type="match status" value="1"/>
</dbReference>
<evidence type="ECO:0000256" key="2">
    <source>
        <dbReference type="ARBA" id="ARBA00007776"/>
    </source>
</evidence>
<evidence type="ECO:0000256" key="1">
    <source>
        <dbReference type="ARBA" id="ARBA00004651"/>
    </source>
</evidence>
<dbReference type="RefSeq" id="WP_090135336.1">
    <property type="nucleotide sequence ID" value="NZ_FOLY01000006.1"/>
</dbReference>
<comment type="function">
    <text evidence="8">Involved in formation of the rod shape of the cell. May also contribute to regulation of formation of penicillin-binding proteins.</text>
</comment>